<dbReference type="Pfam" id="PF00593">
    <property type="entry name" value="TonB_dep_Rec_b-barrel"/>
    <property type="match status" value="1"/>
</dbReference>
<feature type="signal peptide" evidence="10">
    <location>
        <begin position="1"/>
        <end position="21"/>
    </location>
</feature>
<evidence type="ECO:0000256" key="10">
    <source>
        <dbReference type="SAM" id="SignalP"/>
    </source>
</evidence>
<dbReference type="OrthoDB" id="9768177at2"/>
<dbReference type="InterPro" id="IPR012910">
    <property type="entry name" value="Plug_dom"/>
</dbReference>
<evidence type="ECO:0000256" key="5">
    <source>
        <dbReference type="ARBA" id="ARBA00023077"/>
    </source>
</evidence>
<dbReference type="InterPro" id="IPR023997">
    <property type="entry name" value="TonB-dep_OMP_SusC/RagA_CS"/>
</dbReference>
<dbReference type="KEGG" id="pcm:AY601_0408"/>
<evidence type="ECO:0000256" key="1">
    <source>
        <dbReference type="ARBA" id="ARBA00004571"/>
    </source>
</evidence>
<dbReference type="GO" id="GO:0009279">
    <property type="term" value="C:cell outer membrane"/>
    <property type="evidence" value="ECO:0007669"/>
    <property type="project" value="UniProtKB-SubCell"/>
</dbReference>
<dbReference type="PROSITE" id="PS52016">
    <property type="entry name" value="TONB_DEPENDENT_REC_3"/>
    <property type="match status" value="1"/>
</dbReference>
<keyword evidence="6 8" id="KW-0472">Membrane</keyword>
<reference evidence="13 14" key="1">
    <citation type="submission" date="2016-03" db="EMBL/GenBank/DDBJ databases">
        <title>Complete genome sequence of Pedobacter cryoconitis PAMC 27485.</title>
        <authorList>
            <person name="Lee J."/>
            <person name="Kim O.-S."/>
        </authorList>
    </citation>
    <scope>NUCLEOTIDE SEQUENCE [LARGE SCALE GENOMIC DNA]</scope>
    <source>
        <strain evidence="13 14">PAMC 27485</strain>
    </source>
</reference>
<dbReference type="Pfam" id="PF07715">
    <property type="entry name" value="Plug"/>
    <property type="match status" value="1"/>
</dbReference>
<sequence precursor="true">MKKIIPLFLVTVLFFSMQVMGQEKIVSGKVTSAEDGLPLPGVTVKIKGTTLGVMTNTDGNYSIKATPGQILVFSFISSISQEQVVGATARINIILKQDSKGLIEVAVTAFGVKQQVRGLGYATQNVKAKEIVESNQPNIVNALQGKVAGVQINNSSGAPGSSASINIRGGSSLSGNNQPLFVVDGIPIDNSTPVSQGGLVASAAPASNRAIDINPEDIESITVLKGPAAAGLYGLRAASGAIVITTKKGALGAGKITYSNNFSFDRVNKLPELQSTYKQGEQGVSNAVATGSWGSLLNPGEPVYNNLDDFFKTGFSQTHDVSASGGNEKTTFFASAGLLDQKGIVENTSYKRKSFRLSGDSKISDKLKVGGTLNYVESDRKYVLQGSGSGVMGAALWPTSDNMRIYLNPDGSQRTLTGLDNPYWSRNYKPITDKVNRIIANGNIVYDPFSFLNVTYRLGTDFYNEKFKSIRGSGTTVVGEEKGAISEVASTNQITTSTLLVTGKKTFWNDFNTSLTLGHNLESTAYEGVTTTGLGFIDPTFTSLNNTLPNTRTSINNVTRRRIMGVFADLNLDYKNLVYLNLRGRNDWSSTVRKDARSFFYPAVSTSVVFSEVLKEMGLKSDDKVFSFGKFRASWARVGKDAPPYVLATTLGTTTNSSTINPRGFIINSGGYYGNPLLQPEFTNSFEIGADIRFFKSRLGLDVTYYNSTSDNQILGTRTTPSSGAFLAYLNGGSINSRGVEAILNIQPIVHQNFRWSVDLNFAKNKSTVKSLPGELDRIELSDAWVAAGGTNVAQAAAFLDGSLFGINGTTWKTNSDGKLLLDNNGAPQVAPALSLIGDRNPDFTVGITNTFTYKSLSLSFMIDIRRGGDIFNNTENAMVYSGTSKKTLDRTTKVFDGIIESTGLANTKSIKLDQNYYQTLYAKQGYDFVEDGSWYRLRYATVSYSFPKTRIKGVGLSNLQISLTGRNLILITKYSGVDPEVSGSGAGVNGSGSFGFDNLGIPATRGFDLGLRLSF</sequence>
<dbReference type="EMBL" id="CP014504">
    <property type="protein sequence ID" value="AMP97368.1"/>
    <property type="molecule type" value="Genomic_DNA"/>
</dbReference>
<dbReference type="SUPFAM" id="SSF56935">
    <property type="entry name" value="Porins"/>
    <property type="match status" value="1"/>
</dbReference>
<dbReference type="InterPro" id="IPR037066">
    <property type="entry name" value="Plug_dom_sf"/>
</dbReference>
<evidence type="ECO:0000256" key="7">
    <source>
        <dbReference type="ARBA" id="ARBA00023237"/>
    </source>
</evidence>
<comment type="subcellular location">
    <subcellularLocation>
        <location evidence="1 8">Cell outer membrane</location>
        <topology evidence="1 8">Multi-pass membrane protein</topology>
    </subcellularLocation>
</comment>
<dbReference type="InterPro" id="IPR000531">
    <property type="entry name" value="Beta-barrel_TonB"/>
</dbReference>
<protein>
    <submittedName>
        <fullName evidence="13">SusC/RagA family TonB-linked outer membrane protein</fullName>
    </submittedName>
</protein>
<evidence type="ECO:0000256" key="6">
    <source>
        <dbReference type="ARBA" id="ARBA00023136"/>
    </source>
</evidence>
<keyword evidence="10" id="KW-0732">Signal</keyword>
<dbReference type="RefSeq" id="WP_068395690.1">
    <property type="nucleotide sequence ID" value="NZ_CP014504.1"/>
</dbReference>
<proteinExistence type="inferred from homology"/>
<dbReference type="Gene3D" id="2.60.40.1120">
    <property type="entry name" value="Carboxypeptidase-like, regulatory domain"/>
    <property type="match status" value="1"/>
</dbReference>
<evidence type="ECO:0000256" key="2">
    <source>
        <dbReference type="ARBA" id="ARBA00022448"/>
    </source>
</evidence>
<comment type="similarity">
    <text evidence="8 9">Belongs to the TonB-dependent receptor family.</text>
</comment>
<keyword evidence="14" id="KW-1185">Reference proteome</keyword>
<keyword evidence="4 8" id="KW-0812">Transmembrane</keyword>
<dbReference type="AlphaFoldDB" id="A0A127V8Q4"/>
<dbReference type="InterPro" id="IPR008969">
    <property type="entry name" value="CarboxyPept-like_regulatory"/>
</dbReference>
<accession>A0A127V8Q4</accession>
<dbReference type="SUPFAM" id="SSF49464">
    <property type="entry name" value="Carboxypeptidase regulatory domain-like"/>
    <property type="match status" value="1"/>
</dbReference>
<keyword evidence="3 8" id="KW-1134">Transmembrane beta strand</keyword>
<feature type="domain" description="TonB-dependent receptor-like beta-barrel" evidence="11">
    <location>
        <begin position="408"/>
        <end position="763"/>
    </location>
</feature>
<keyword evidence="5 9" id="KW-0798">TonB box</keyword>
<organism evidence="13 14">
    <name type="scientific">Pedobacter cryoconitis</name>
    <dbReference type="NCBI Taxonomy" id="188932"/>
    <lineage>
        <taxon>Bacteria</taxon>
        <taxon>Pseudomonadati</taxon>
        <taxon>Bacteroidota</taxon>
        <taxon>Sphingobacteriia</taxon>
        <taxon>Sphingobacteriales</taxon>
        <taxon>Sphingobacteriaceae</taxon>
        <taxon>Pedobacter</taxon>
    </lineage>
</organism>
<dbReference type="Gene3D" id="2.40.170.20">
    <property type="entry name" value="TonB-dependent receptor, beta-barrel domain"/>
    <property type="match status" value="1"/>
</dbReference>
<gene>
    <name evidence="13" type="ORF">AY601_0408</name>
</gene>
<dbReference type="InterPro" id="IPR036942">
    <property type="entry name" value="Beta-barrel_TonB_sf"/>
</dbReference>
<name>A0A127V8Q4_9SPHI</name>
<evidence type="ECO:0000256" key="9">
    <source>
        <dbReference type="RuleBase" id="RU003357"/>
    </source>
</evidence>
<evidence type="ECO:0000313" key="14">
    <source>
        <dbReference type="Proteomes" id="UP000071561"/>
    </source>
</evidence>
<evidence type="ECO:0000259" key="11">
    <source>
        <dbReference type="Pfam" id="PF00593"/>
    </source>
</evidence>
<dbReference type="Gene3D" id="2.170.130.10">
    <property type="entry name" value="TonB-dependent receptor, plug domain"/>
    <property type="match status" value="1"/>
</dbReference>
<dbReference type="InterPro" id="IPR023996">
    <property type="entry name" value="TonB-dep_OMP_SusC/RagA"/>
</dbReference>
<dbReference type="NCBIfam" id="TIGR04057">
    <property type="entry name" value="SusC_RagA_signa"/>
    <property type="match status" value="1"/>
</dbReference>
<dbReference type="InterPro" id="IPR039426">
    <property type="entry name" value="TonB-dep_rcpt-like"/>
</dbReference>
<evidence type="ECO:0000256" key="4">
    <source>
        <dbReference type="ARBA" id="ARBA00022692"/>
    </source>
</evidence>
<keyword evidence="7 8" id="KW-0998">Cell outer membrane</keyword>
<evidence type="ECO:0000256" key="8">
    <source>
        <dbReference type="PROSITE-ProRule" id="PRU01360"/>
    </source>
</evidence>
<dbReference type="Pfam" id="PF13715">
    <property type="entry name" value="CarbopepD_reg_2"/>
    <property type="match status" value="1"/>
</dbReference>
<dbReference type="NCBIfam" id="TIGR04056">
    <property type="entry name" value="OMP_RagA_SusC"/>
    <property type="match status" value="1"/>
</dbReference>
<evidence type="ECO:0000259" key="12">
    <source>
        <dbReference type="Pfam" id="PF07715"/>
    </source>
</evidence>
<feature type="chain" id="PRO_5007280212" evidence="10">
    <location>
        <begin position="22"/>
        <end position="1016"/>
    </location>
</feature>
<evidence type="ECO:0000313" key="13">
    <source>
        <dbReference type="EMBL" id="AMP97368.1"/>
    </source>
</evidence>
<feature type="domain" description="TonB-dependent receptor plug" evidence="12">
    <location>
        <begin position="119"/>
        <end position="241"/>
    </location>
</feature>
<dbReference type="Proteomes" id="UP000071561">
    <property type="component" value="Chromosome"/>
</dbReference>
<evidence type="ECO:0000256" key="3">
    <source>
        <dbReference type="ARBA" id="ARBA00022452"/>
    </source>
</evidence>
<keyword evidence="2 8" id="KW-0813">Transport</keyword>
<dbReference type="PATRIC" id="fig|188932.3.peg.417"/>